<evidence type="ECO:0000256" key="1">
    <source>
        <dbReference type="SAM" id="Phobius"/>
    </source>
</evidence>
<organism evidence="2 3">
    <name type="scientific">Antribacter soli</name>
    <dbReference type="NCBI Taxonomy" id="2910976"/>
    <lineage>
        <taxon>Bacteria</taxon>
        <taxon>Bacillati</taxon>
        <taxon>Actinomycetota</taxon>
        <taxon>Actinomycetes</taxon>
        <taxon>Micrococcales</taxon>
        <taxon>Promicromonosporaceae</taxon>
        <taxon>Antribacter</taxon>
    </lineage>
</organism>
<keyword evidence="3" id="KW-1185">Reference proteome</keyword>
<keyword evidence="1" id="KW-0812">Transmembrane</keyword>
<accession>A0AA41UAV9</accession>
<keyword evidence="1" id="KW-1133">Transmembrane helix</keyword>
<dbReference type="EMBL" id="JAKGSG010000054">
    <property type="protein sequence ID" value="MCF4123107.1"/>
    <property type="molecule type" value="Genomic_DNA"/>
</dbReference>
<comment type="caution">
    <text evidence="2">The sequence shown here is derived from an EMBL/GenBank/DDBJ whole genome shotgun (WGS) entry which is preliminary data.</text>
</comment>
<proteinExistence type="predicted"/>
<reference evidence="2" key="1">
    <citation type="submission" date="2022-01" db="EMBL/GenBank/DDBJ databases">
        <title>Antribacter sp. nov., isolated from Guizhou of China.</title>
        <authorList>
            <person name="Chengliang C."/>
            <person name="Ya Z."/>
        </authorList>
    </citation>
    <scope>NUCLEOTIDE SEQUENCE</scope>
    <source>
        <strain evidence="2">KLBMP 9083</strain>
    </source>
</reference>
<gene>
    <name evidence="2" type="ORF">L1785_19225</name>
</gene>
<dbReference type="AlphaFoldDB" id="A0AA41UAV9"/>
<feature type="transmembrane region" description="Helical" evidence="1">
    <location>
        <begin position="55"/>
        <end position="75"/>
    </location>
</feature>
<evidence type="ECO:0000313" key="2">
    <source>
        <dbReference type="EMBL" id="MCF4123107.1"/>
    </source>
</evidence>
<name>A0AA41UAV9_9MICO</name>
<evidence type="ECO:0000313" key="3">
    <source>
        <dbReference type="Proteomes" id="UP001165405"/>
    </source>
</evidence>
<dbReference type="RefSeq" id="WP_236090918.1">
    <property type="nucleotide sequence ID" value="NZ_JAKGSG010000054.1"/>
</dbReference>
<keyword evidence="1" id="KW-0472">Membrane</keyword>
<protein>
    <submittedName>
        <fullName evidence="2">Uncharacterized protein</fullName>
    </submittedName>
</protein>
<feature type="transmembrane region" description="Helical" evidence="1">
    <location>
        <begin position="30"/>
        <end position="49"/>
    </location>
</feature>
<sequence>MVVDHWTPGTKVALLPGPTGLKLAKIEMGIILALFPLLAILVAGMAIAGEGYASSPFLTLIMVLVAGDIVSSSIASARCNRKLRAEVRAGYTTSARRFNEVDQVDVHTGYVIRVAGEPPLTRGQYDERAERIRDHIKEM</sequence>
<dbReference type="Proteomes" id="UP001165405">
    <property type="component" value="Unassembled WGS sequence"/>
</dbReference>